<reference evidence="1 2" key="1">
    <citation type="submission" date="2019-05" db="EMBL/GenBank/DDBJ databases">
        <title>Mikania micrantha, genome provides insights into the molecular mechanism of rapid growth.</title>
        <authorList>
            <person name="Liu B."/>
        </authorList>
    </citation>
    <scope>NUCLEOTIDE SEQUENCE [LARGE SCALE GENOMIC DNA]</scope>
    <source>
        <strain evidence="1">NLD-2019</strain>
        <tissue evidence="1">Leaf</tissue>
    </source>
</reference>
<protein>
    <submittedName>
        <fullName evidence="1">Uncharacterized protein</fullName>
    </submittedName>
</protein>
<dbReference type="EMBL" id="SZYD01000013">
    <property type="protein sequence ID" value="KAD4385575.1"/>
    <property type="molecule type" value="Genomic_DNA"/>
</dbReference>
<organism evidence="1 2">
    <name type="scientific">Mikania micrantha</name>
    <name type="common">bitter vine</name>
    <dbReference type="NCBI Taxonomy" id="192012"/>
    <lineage>
        <taxon>Eukaryota</taxon>
        <taxon>Viridiplantae</taxon>
        <taxon>Streptophyta</taxon>
        <taxon>Embryophyta</taxon>
        <taxon>Tracheophyta</taxon>
        <taxon>Spermatophyta</taxon>
        <taxon>Magnoliopsida</taxon>
        <taxon>eudicotyledons</taxon>
        <taxon>Gunneridae</taxon>
        <taxon>Pentapetalae</taxon>
        <taxon>asterids</taxon>
        <taxon>campanulids</taxon>
        <taxon>Asterales</taxon>
        <taxon>Asteraceae</taxon>
        <taxon>Asteroideae</taxon>
        <taxon>Heliantheae alliance</taxon>
        <taxon>Eupatorieae</taxon>
        <taxon>Mikania</taxon>
    </lineage>
</organism>
<name>A0A5N6N5L4_9ASTR</name>
<proteinExistence type="predicted"/>
<evidence type="ECO:0000313" key="2">
    <source>
        <dbReference type="Proteomes" id="UP000326396"/>
    </source>
</evidence>
<evidence type="ECO:0000313" key="1">
    <source>
        <dbReference type="EMBL" id="KAD4385575.1"/>
    </source>
</evidence>
<gene>
    <name evidence="1" type="ORF">E3N88_25744</name>
</gene>
<accession>A0A5N6N5L4</accession>
<sequence length="137" mass="15507">MLLPRLLHDEVNSKRIDYKEHEGTNGKSITASSRNIRLRLLRGGVAPERRLRCSTVALISMTDVNHHHPKAISMRWNNKVSYLQRASGQIDKEDVVVIFYSVSSSFSSSFRVMIGINGMRHMSSCMGSRVFEAFPVV</sequence>
<keyword evidence="2" id="KW-1185">Reference proteome</keyword>
<dbReference type="AlphaFoldDB" id="A0A5N6N5L4"/>
<comment type="caution">
    <text evidence="1">The sequence shown here is derived from an EMBL/GenBank/DDBJ whole genome shotgun (WGS) entry which is preliminary data.</text>
</comment>
<dbReference type="Proteomes" id="UP000326396">
    <property type="component" value="Linkage Group LG3"/>
</dbReference>